<evidence type="ECO:0000256" key="2">
    <source>
        <dbReference type="ARBA" id="ARBA00007581"/>
    </source>
</evidence>
<keyword evidence="7" id="KW-0223">Dioxygenase</keyword>
<dbReference type="Gene3D" id="3.40.830.10">
    <property type="entry name" value="LigB-like"/>
    <property type="match status" value="1"/>
</dbReference>
<dbReference type="RefSeq" id="WP_147043325.1">
    <property type="nucleotide sequence ID" value="NZ_BAABIR010000001.1"/>
</dbReference>
<dbReference type="PANTHER" id="PTHR30096">
    <property type="entry name" value="4,5-DOPA DIOXYGENASE EXTRADIOL-LIKE PROTEIN"/>
    <property type="match status" value="1"/>
</dbReference>
<evidence type="ECO:0000313" key="8">
    <source>
        <dbReference type="Proteomes" id="UP000321249"/>
    </source>
</evidence>
<dbReference type="GO" id="GO:0016702">
    <property type="term" value="F:oxidoreductase activity, acting on single donors with incorporation of molecular oxygen, incorporation of two atoms of oxygen"/>
    <property type="evidence" value="ECO:0007669"/>
    <property type="project" value="UniProtKB-ARBA"/>
</dbReference>
<evidence type="ECO:0000259" key="6">
    <source>
        <dbReference type="Pfam" id="PF02900"/>
    </source>
</evidence>
<evidence type="ECO:0000256" key="3">
    <source>
        <dbReference type="ARBA" id="ARBA00022723"/>
    </source>
</evidence>
<dbReference type="SUPFAM" id="SSF53213">
    <property type="entry name" value="LigB-like"/>
    <property type="match status" value="1"/>
</dbReference>
<comment type="cofactor">
    <cofactor evidence="1">
        <name>Zn(2+)</name>
        <dbReference type="ChEBI" id="CHEBI:29105"/>
    </cofactor>
</comment>
<dbReference type="EMBL" id="VOQQ01000001">
    <property type="protein sequence ID" value="TXC63919.1"/>
    <property type="molecule type" value="Genomic_DNA"/>
</dbReference>
<comment type="caution">
    <text evidence="7">The sequence shown here is derived from an EMBL/GenBank/DDBJ whole genome shotgun (WGS) entry which is preliminary data.</text>
</comment>
<dbReference type="AlphaFoldDB" id="A0A5C6TUM1"/>
<proteinExistence type="inferred from homology"/>
<evidence type="ECO:0000256" key="5">
    <source>
        <dbReference type="ARBA" id="ARBA00023002"/>
    </source>
</evidence>
<organism evidence="7 8">
    <name type="scientific">Allosphingosinicella ginsenosidimutans</name>
    <dbReference type="NCBI Taxonomy" id="1176539"/>
    <lineage>
        <taxon>Bacteria</taxon>
        <taxon>Pseudomonadati</taxon>
        <taxon>Pseudomonadota</taxon>
        <taxon>Alphaproteobacteria</taxon>
        <taxon>Sphingomonadales</taxon>
        <taxon>Sphingomonadaceae</taxon>
        <taxon>Allosphingosinicella</taxon>
    </lineage>
</organism>
<dbReference type="InterPro" id="IPR004183">
    <property type="entry name" value="Xdiol_dOase_suB"/>
</dbReference>
<protein>
    <submittedName>
        <fullName evidence="7">Dioxygenase</fullName>
    </submittedName>
</protein>
<keyword evidence="3" id="KW-0479">Metal-binding</keyword>
<dbReference type="OrthoDB" id="9790889at2"/>
<name>A0A5C6TUM1_9SPHN</name>
<accession>A0A5C6TUM1</accession>
<evidence type="ECO:0000256" key="1">
    <source>
        <dbReference type="ARBA" id="ARBA00001947"/>
    </source>
</evidence>
<keyword evidence="8" id="KW-1185">Reference proteome</keyword>
<dbReference type="PANTHER" id="PTHR30096:SF0">
    <property type="entry name" value="4,5-DOPA DIOXYGENASE EXTRADIOL-LIKE PROTEIN"/>
    <property type="match status" value="1"/>
</dbReference>
<gene>
    <name evidence="7" type="ORF">FRZ32_09770</name>
</gene>
<dbReference type="CDD" id="cd07363">
    <property type="entry name" value="45_DOPA_Dioxygenase"/>
    <property type="match status" value="1"/>
</dbReference>
<evidence type="ECO:0000313" key="7">
    <source>
        <dbReference type="EMBL" id="TXC63919.1"/>
    </source>
</evidence>
<dbReference type="PIRSF" id="PIRSF006157">
    <property type="entry name" value="Doxgns_DODA"/>
    <property type="match status" value="1"/>
</dbReference>
<sequence length="259" mass="28318">MTQPSLFISHGAPDLALSDSPARHFLEKLGKGLARPDAIVIASAHHEARGVAVRAPARFRTWHDFGNFDPRLFEMRYEPPGATALADEIVAMLAAVGLNPRREASDLIDHGAWVPLSLMFPAADVPVVMVSIDPSRDSHWHARIGAALAPLRERNVLLIGSGSISHNLRAIFSARPGADRAWIEDFTDWLEDTIRAGDGPALLDAMAEAPEAQRNHPTDEHLLPLFFAFGAGSRAPGRRLHHSYTHDLLAMDAYAFGRL</sequence>
<dbReference type="Pfam" id="PF02900">
    <property type="entry name" value="LigB"/>
    <property type="match status" value="1"/>
</dbReference>
<feature type="domain" description="Extradiol ring-cleavage dioxygenase class III enzyme subunit B" evidence="6">
    <location>
        <begin position="21"/>
        <end position="256"/>
    </location>
</feature>
<dbReference type="InterPro" id="IPR014436">
    <property type="entry name" value="Extradiol_dOase_DODA"/>
</dbReference>
<dbReference type="Proteomes" id="UP000321249">
    <property type="component" value="Unassembled WGS sequence"/>
</dbReference>
<comment type="similarity">
    <text evidence="2">Belongs to the DODA-type extradiol aromatic ring-opening dioxygenase family.</text>
</comment>
<dbReference type="GO" id="GO:0008198">
    <property type="term" value="F:ferrous iron binding"/>
    <property type="evidence" value="ECO:0007669"/>
    <property type="project" value="InterPro"/>
</dbReference>
<keyword evidence="4" id="KW-0862">Zinc</keyword>
<evidence type="ECO:0000256" key="4">
    <source>
        <dbReference type="ARBA" id="ARBA00022833"/>
    </source>
</evidence>
<keyword evidence="5" id="KW-0560">Oxidoreductase</keyword>
<reference evidence="7 8" key="1">
    <citation type="journal article" date="2015" name="J. Microbiol.">
        <title>Sphingosinicella ginsenosidimutans sp. nov., with ginsenoside converting activity.</title>
        <authorList>
            <person name="Kim J.K."/>
            <person name="Kang M.S."/>
            <person name="Park S.C."/>
            <person name="Kim K.M."/>
            <person name="Choi K."/>
            <person name="Yoon M.H."/>
            <person name="Im W.T."/>
        </authorList>
    </citation>
    <scope>NUCLEOTIDE SEQUENCE [LARGE SCALE GENOMIC DNA]</scope>
    <source>
        <strain evidence="7 8">BS-11</strain>
    </source>
</reference>
<dbReference type="GO" id="GO:0008270">
    <property type="term" value="F:zinc ion binding"/>
    <property type="evidence" value="ECO:0007669"/>
    <property type="project" value="InterPro"/>
</dbReference>